<reference evidence="10" key="1">
    <citation type="journal article" date="2019" name="Int. J. Syst. Evol. Microbiol.">
        <title>The Global Catalogue of Microorganisms (GCM) 10K type strain sequencing project: providing services to taxonomists for standard genome sequencing and annotation.</title>
        <authorList>
            <consortium name="The Broad Institute Genomics Platform"/>
            <consortium name="The Broad Institute Genome Sequencing Center for Infectious Disease"/>
            <person name="Wu L."/>
            <person name="Ma J."/>
        </authorList>
    </citation>
    <scope>NUCLEOTIDE SEQUENCE [LARGE SCALE GENOMIC DNA]</scope>
    <source>
        <strain evidence="10">CCUG 61697</strain>
    </source>
</reference>
<keyword evidence="5 7" id="KW-0472">Membrane</keyword>
<dbReference type="EMBL" id="JBHTJO010000001">
    <property type="protein sequence ID" value="MFD0986390.1"/>
    <property type="molecule type" value="Genomic_DNA"/>
</dbReference>
<keyword evidence="4 7" id="KW-1133">Transmembrane helix</keyword>
<feature type="transmembrane region" description="Helical" evidence="7">
    <location>
        <begin position="27"/>
        <end position="47"/>
    </location>
</feature>
<dbReference type="InterPro" id="IPR050790">
    <property type="entry name" value="ExbB/TolQ_transport"/>
</dbReference>
<comment type="subcellular location">
    <subcellularLocation>
        <location evidence="1">Cell membrane</location>
        <topology evidence="1">Multi-pass membrane protein</topology>
    </subcellularLocation>
    <subcellularLocation>
        <location evidence="6">Membrane</location>
        <topology evidence="6">Multi-pass membrane protein</topology>
    </subcellularLocation>
</comment>
<evidence type="ECO:0000256" key="6">
    <source>
        <dbReference type="RuleBase" id="RU004057"/>
    </source>
</evidence>
<proteinExistence type="inferred from homology"/>
<evidence type="ECO:0000256" key="7">
    <source>
        <dbReference type="SAM" id="Phobius"/>
    </source>
</evidence>
<evidence type="ECO:0000256" key="3">
    <source>
        <dbReference type="ARBA" id="ARBA00022692"/>
    </source>
</evidence>
<keyword evidence="6" id="KW-0653">Protein transport</keyword>
<accession>A0ABW3J929</accession>
<dbReference type="Proteomes" id="UP001597102">
    <property type="component" value="Unassembled WGS sequence"/>
</dbReference>
<evidence type="ECO:0000259" key="8">
    <source>
        <dbReference type="Pfam" id="PF01618"/>
    </source>
</evidence>
<dbReference type="RefSeq" id="WP_379086434.1">
    <property type="nucleotide sequence ID" value="NZ_JBHTJO010000001.1"/>
</dbReference>
<name>A0ABW3J929_9HYPH</name>
<gene>
    <name evidence="9" type="ORF">ACFQ2F_04695</name>
</gene>
<evidence type="ECO:0000256" key="2">
    <source>
        <dbReference type="ARBA" id="ARBA00022475"/>
    </source>
</evidence>
<keyword evidence="3 7" id="KW-0812">Transmembrane</keyword>
<dbReference type="Pfam" id="PF01618">
    <property type="entry name" value="MotA_ExbB"/>
    <property type="match status" value="1"/>
</dbReference>
<feature type="transmembrane region" description="Helical" evidence="7">
    <location>
        <begin position="127"/>
        <end position="150"/>
    </location>
</feature>
<evidence type="ECO:0000256" key="4">
    <source>
        <dbReference type="ARBA" id="ARBA00022989"/>
    </source>
</evidence>
<organism evidence="9 10">
    <name type="scientific">Methyloligella solikamskensis</name>
    <dbReference type="NCBI Taxonomy" id="1177756"/>
    <lineage>
        <taxon>Bacteria</taxon>
        <taxon>Pseudomonadati</taxon>
        <taxon>Pseudomonadota</taxon>
        <taxon>Alphaproteobacteria</taxon>
        <taxon>Hyphomicrobiales</taxon>
        <taxon>Hyphomicrobiaceae</taxon>
        <taxon>Methyloligella</taxon>
    </lineage>
</organism>
<feature type="domain" description="MotA/TolQ/ExbB proton channel" evidence="8">
    <location>
        <begin position="107"/>
        <end position="202"/>
    </location>
</feature>
<dbReference type="PANTHER" id="PTHR30625">
    <property type="entry name" value="PROTEIN TOLQ"/>
    <property type="match status" value="1"/>
</dbReference>
<comment type="similarity">
    <text evidence="6">Belongs to the exbB/tolQ family.</text>
</comment>
<evidence type="ECO:0000313" key="10">
    <source>
        <dbReference type="Proteomes" id="UP001597102"/>
    </source>
</evidence>
<dbReference type="InterPro" id="IPR002898">
    <property type="entry name" value="MotA_ExbB_proton_chnl"/>
</dbReference>
<keyword evidence="6" id="KW-0813">Transport</keyword>
<comment type="caution">
    <text evidence="9">The sequence shown here is derived from an EMBL/GenBank/DDBJ whole genome shotgun (WGS) entry which is preliminary data.</text>
</comment>
<evidence type="ECO:0000256" key="1">
    <source>
        <dbReference type="ARBA" id="ARBA00004651"/>
    </source>
</evidence>
<feature type="transmembrane region" description="Helical" evidence="7">
    <location>
        <begin position="170"/>
        <end position="195"/>
    </location>
</feature>
<evidence type="ECO:0000256" key="5">
    <source>
        <dbReference type="ARBA" id="ARBA00023136"/>
    </source>
</evidence>
<sequence length="229" mass="24058">MEHIATGSPDFTVYGLVMAADPVVKGVMIMLVLASVACWAIIFEKIIRVAALNRQIKRLARVAHQPDGTVPPAHSQRGLVADVLNAAEAEEEASTFGNESLTEFRGRLEHAMRAALRVDLQKLETGLPFLATTGSAAPFIGLFGTVWGIVNSFTAIANAKDTSLAVVAPGIAEALIATALGLAAAIPAVVAYNMIAVSLGRASNRANSSVMEIARRIPHGRPAVRKAAE</sequence>
<keyword evidence="10" id="KW-1185">Reference proteome</keyword>
<keyword evidence="2" id="KW-1003">Cell membrane</keyword>
<protein>
    <submittedName>
        <fullName evidence="9">MotA/TolQ/ExbB proton channel family protein</fullName>
    </submittedName>
</protein>
<dbReference type="PANTHER" id="PTHR30625:SF3">
    <property type="entry name" value="TOL-PAL SYSTEM PROTEIN TOLQ"/>
    <property type="match status" value="1"/>
</dbReference>
<evidence type="ECO:0000313" key="9">
    <source>
        <dbReference type="EMBL" id="MFD0986390.1"/>
    </source>
</evidence>